<sequence length="711" mass="77241">MDGGNPVKTGTSKITITVLDFNDNVPSFENSFYKIAIKENSANGSFVIATKATDTDEGPNGEIEYSLGVHTPPSVLALFHIDPVTGDIYLKQQLNYETQTSYRIDISAKDKGLPKMEGRCSVQVDVLDVNDNAPEIVLTSKSTSVPEDSRSGTVVALLSVRDLDSVFDKNLYKVSLPENTAKDTFVIKITATDADEGPNGEVELSFGSRTPDSVLSLVLSKSLDREKKPTHQLQLTAIDGGNPVKSGISQITIHVLDINDNFPVFDKNVYKVSISENSVQGASIVKLSAKDTDEGLNGEIEYSFGTHTPDVVLSVFDIDALTGEIRLTGKLDFETNANYEIDICARDKGTPRMEGHCTVHIEVLDVNDNVPNIFLTSQPNPVPEDAPSGTVVALISARDLDSGDNGKVTLHKDECFSLKIKELANGRKVPELVLEKPLDREKQSVHQLLLTALDGGNPVKTGTSQIIVTVLDNNDNVPTFKKPLYKVTVPENSQSGFMLTKVEATDPDEGVNGEIEYSFADHTPETLMSIFQINSVTGEIFLIGQLDYENSATHEIDITAKDKGIPENEGHCRVQVEIIDINDNAPEIVLTSKPSKVPEDAPSGTVVALLTARDLDSGDNGKVTLQLPKGSPFNLKPSFSNNYALVTAGALDRETFSEYNVEITATDSGSPPLSTKKTINVTVTDVNDNPPVHLFLLSFFSFITLHYFCFV</sequence>
<keyword evidence="4" id="KW-0732">Signal</keyword>
<comment type="subcellular location">
    <subcellularLocation>
        <location evidence="1">Cell membrane</location>
        <topology evidence="1">Single-pass type I membrane protein</topology>
    </subcellularLocation>
</comment>
<reference evidence="13" key="1">
    <citation type="submission" date="2023-09" db="UniProtKB">
        <authorList>
            <consortium name="Ensembl"/>
        </authorList>
    </citation>
    <scope>IDENTIFICATION</scope>
</reference>
<feature type="domain" description="Cadherin" evidence="12">
    <location>
        <begin position="29"/>
        <end position="136"/>
    </location>
</feature>
<keyword evidence="5" id="KW-0677">Repeat</keyword>
<dbReference type="FunFam" id="2.60.40.60:FF:000002">
    <property type="entry name" value="Protocadherin alpha 2"/>
    <property type="match status" value="3"/>
</dbReference>
<evidence type="ECO:0000256" key="8">
    <source>
        <dbReference type="ARBA" id="ARBA00022989"/>
    </source>
</evidence>
<accession>A0A3B5AWE4</accession>
<evidence type="ECO:0000256" key="1">
    <source>
        <dbReference type="ARBA" id="ARBA00004251"/>
    </source>
</evidence>
<keyword evidence="9" id="KW-0472">Membrane</keyword>
<dbReference type="PROSITE" id="PS50268">
    <property type="entry name" value="CADHERIN_2"/>
    <property type="match status" value="7"/>
</dbReference>
<dbReference type="InterPro" id="IPR020894">
    <property type="entry name" value="Cadherin_CS"/>
</dbReference>
<evidence type="ECO:0000256" key="5">
    <source>
        <dbReference type="ARBA" id="ARBA00022737"/>
    </source>
</evidence>
<evidence type="ECO:0000256" key="4">
    <source>
        <dbReference type="ARBA" id="ARBA00022729"/>
    </source>
</evidence>
<dbReference type="FunFam" id="2.60.40.60:FF:000092">
    <property type="entry name" value="Protocadherin 8"/>
    <property type="match status" value="1"/>
</dbReference>
<name>A0A3B5AWE4_9TELE</name>
<feature type="domain" description="Cadherin" evidence="12">
    <location>
        <begin position="589"/>
        <end position="693"/>
    </location>
</feature>
<dbReference type="InterPro" id="IPR015919">
    <property type="entry name" value="Cadherin-like_sf"/>
</dbReference>
<dbReference type="GeneTree" id="ENSGT00940000171169"/>
<dbReference type="GO" id="GO:0007156">
    <property type="term" value="P:homophilic cell adhesion via plasma membrane adhesion molecules"/>
    <property type="evidence" value="ECO:0007669"/>
    <property type="project" value="InterPro"/>
</dbReference>
<keyword evidence="8" id="KW-1133">Transmembrane helix</keyword>
<dbReference type="AlphaFoldDB" id="A0A3B5AWE4"/>
<dbReference type="Gene3D" id="2.60.40.60">
    <property type="entry name" value="Cadherins"/>
    <property type="match status" value="8"/>
</dbReference>
<dbReference type="CDD" id="cd11304">
    <property type="entry name" value="Cadherin_repeat"/>
    <property type="match status" value="7"/>
</dbReference>
<proteinExistence type="predicted"/>
<evidence type="ECO:0000256" key="6">
    <source>
        <dbReference type="ARBA" id="ARBA00022837"/>
    </source>
</evidence>
<evidence type="ECO:0000313" key="13">
    <source>
        <dbReference type="Ensembl" id="ENSSPAP00000017832.1"/>
    </source>
</evidence>
<dbReference type="Ensembl" id="ENSSPAT00000018108.1">
    <property type="protein sequence ID" value="ENSSPAP00000017832.1"/>
    <property type="gene ID" value="ENSSPAG00000013465.1"/>
</dbReference>
<dbReference type="GO" id="GO:0009653">
    <property type="term" value="P:anatomical structure morphogenesis"/>
    <property type="evidence" value="ECO:0007669"/>
    <property type="project" value="UniProtKB-ARBA"/>
</dbReference>
<evidence type="ECO:0000256" key="2">
    <source>
        <dbReference type="ARBA" id="ARBA00022475"/>
    </source>
</evidence>
<feature type="domain" description="Cadherin" evidence="12">
    <location>
        <begin position="481"/>
        <end position="588"/>
    </location>
</feature>
<dbReference type="PRINTS" id="PR00205">
    <property type="entry name" value="CADHERIN"/>
</dbReference>
<feature type="domain" description="Cadherin" evidence="12">
    <location>
        <begin position="382"/>
        <end position="480"/>
    </location>
</feature>
<keyword evidence="3" id="KW-0812">Transmembrane</keyword>
<evidence type="ECO:0000256" key="9">
    <source>
        <dbReference type="ARBA" id="ARBA00023136"/>
    </source>
</evidence>
<dbReference type="STRING" id="144197.ENSSPAP00000017832"/>
<dbReference type="Pfam" id="PF00028">
    <property type="entry name" value="Cadherin"/>
    <property type="match status" value="6"/>
</dbReference>
<dbReference type="SUPFAM" id="SSF49313">
    <property type="entry name" value="Cadherin-like"/>
    <property type="match status" value="6"/>
</dbReference>
<evidence type="ECO:0000256" key="11">
    <source>
        <dbReference type="PROSITE-ProRule" id="PRU00043"/>
    </source>
</evidence>
<evidence type="ECO:0000259" key="12">
    <source>
        <dbReference type="PROSITE" id="PS50268"/>
    </source>
</evidence>
<dbReference type="InterPro" id="IPR002126">
    <property type="entry name" value="Cadherin-like_dom"/>
</dbReference>
<dbReference type="InterPro" id="IPR050174">
    <property type="entry name" value="Protocadherin/Cadherin-CA"/>
</dbReference>
<protein>
    <recommendedName>
        <fullName evidence="12">Cadherin domain-containing protein</fullName>
    </recommendedName>
</protein>
<evidence type="ECO:0000256" key="10">
    <source>
        <dbReference type="ARBA" id="ARBA00023180"/>
    </source>
</evidence>
<evidence type="ECO:0000256" key="3">
    <source>
        <dbReference type="ARBA" id="ARBA00022692"/>
    </source>
</evidence>
<keyword evidence="6 11" id="KW-0106">Calcium</keyword>
<keyword evidence="10" id="KW-0325">Glycoprotein</keyword>
<dbReference type="FunFam" id="2.60.40.60:FF:000129">
    <property type="entry name" value="protocadherin alpha-C2 isoform X1"/>
    <property type="match status" value="1"/>
</dbReference>
<dbReference type="GO" id="GO:0005509">
    <property type="term" value="F:calcium ion binding"/>
    <property type="evidence" value="ECO:0007669"/>
    <property type="project" value="UniProtKB-UniRule"/>
</dbReference>
<keyword evidence="7" id="KW-0130">Cell adhesion</keyword>
<keyword evidence="2" id="KW-1003">Cell membrane</keyword>
<dbReference type="PANTHER" id="PTHR24028:SF236">
    <property type="entry name" value="PROTOCADHERIN GAMMA-C3"/>
    <property type="match status" value="1"/>
</dbReference>
<dbReference type="GO" id="GO:0005886">
    <property type="term" value="C:plasma membrane"/>
    <property type="evidence" value="ECO:0007669"/>
    <property type="project" value="UniProtKB-SubCell"/>
</dbReference>
<dbReference type="FunFam" id="2.60.40.60:FF:000007">
    <property type="entry name" value="Protocadherin alpha 2"/>
    <property type="match status" value="1"/>
</dbReference>
<feature type="domain" description="Cadherin" evidence="12">
    <location>
        <begin position="2"/>
        <end position="28"/>
    </location>
</feature>
<dbReference type="SMART" id="SM00112">
    <property type="entry name" value="CA"/>
    <property type="match status" value="6"/>
</dbReference>
<organism evidence="13">
    <name type="scientific">Stegastes partitus</name>
    <name type="common">bicolor damselfish</name>
    <dbReference type="NCBI Taxonomy" id="144197"/>
    <lineage>
        <taxon>Eukaryota</taxon>
        <taxon>Metazoa</taxon>
        <taxon>Chordata</taxon>
        <taxon>Craniata</taxon>
        <taxon>Vertebrata</taxon>
        <taxon>Euteleostomi</taxon>
        <taxon>Actinopterygii</taxon>
        <taxon>Neopterygii</taxon>
        <taxon>Teleostei</taxon>
        <taxon>Neoteleostei</taxon>
        <taxon>Acanthomorphata</taxon>
        <taxon>Ovalentaria</taxon>
        <taxon>Pomacentridae</taxon>
        <taxon>Stegastes</taxon>
    </lineage>
</organism>
<dbReference type="PANTHER" id="PTHR24028">
    <property type="entry name" value="CADHERIN-87A"/>
    <property type="match status" value="1"/>
</dbReference>
<feature type="domain" description="Cadherin" evidence="12">
    <location>
        <begin position="168"/>
        <end position="265"/>
    </location>
</feature>
<evidence type="ECO:0000256" key="7">
    <source>
        <dbReference type="ARBA" id="ARBA00022889"/>
    </source>
</evidence>
<dbReference type="PROSITE" id="PS00232">
    <property type="entry name" value="CADHERIN_1"/>
    <property type="match status" value="6"/>
</dbReference>
<feature type="domain" description="Cadherin" evidence="12">
    <location>
        <begin position="266"/>
        <end position="373"/>
    </location>
</feature>